<dbReference type="PANTHER" id="PTHR11814">
    <property type="entry name" value="SULFATE TRANSPORTER"/>
    <property type="match status" value="1"/>
</dbReference>
<name>A0AAV2AKZ1_9ARAC</name>
<feature type="transmembrane region" description="Helical" evidence="6">
    <location>
        <begin position="460"/>
        <end position="478"/>
    </location>
</feature>
<feature type="transmembrane region" description="Helical" evidence="6">
    <location>
        <begin position="484"/>
        <end position="505"/>
    </location>
</feature>
<dbReference type="InterPro" id="IPR001902">
    <property type="entry name" value="SLC26A/SulP_fam"/>
</dbReference>
<organism evidence="8 9">
    <name type="scientific">Larinioides sclopetarius</name>
    <dbReference type="NCBI Taxonomy" id="280406"/>
    <lineage>
        <taxon>Eukaryota</taxon>
        <taxon>Metazoa</taxon>
        <taxon>Ecdysozoa</taxon>
        <taxon>Arthropoda</taxon>
        <taxon>Chelicerata</taxon>
        <taxon>Arachnida</taxon>
        <taxon>Araneae</taxon>
        <taxon>Araneomorphae</taxon>
        <taxon>Entelegynae</taxon>
        <taxon>Araneoidea</taxon>
        <taxon>Araneidae</taxon>
        <taxon>Larinioides</taxon>
    </lineage>
</organism>
<dbReference type="PROSITE" id="PS50801">
    <property type="entry name" value="STAS"/>
    <property type="match status" value="1"/>
</dbReference>
<feature type="transmembrane region" description="Helical" evidence="6">
    <location>
        <begin position="394"/>
        <end position="413"/>
    </location>
</feature>
<dbReference type="Pfam" id="PF00916">
    <property type="entry name" value="Sulfate_transp"/>
    <property type="match status" value="1"/>
</dbReference>
<dbReference type="GO" id="GO:0008271">
    <property type="term" value="F:secondary active sulfate transmembrane transporter activity"/>
    <property type="evidence" value="ECO:0007669"/>
    <property type="project" value="InterPro"/>
</dbReference>
<comment type="caution">
    <text evidence="8">The sequence shown here is derived from an EMBL/GenBank/DDBJ whole genome shotgun (WGS) entry which is preliminary data.</text>
</comment>
<comment type="subcellular location">
    <subcellularLocation>
        <location evidence="1">Membrane</location>
        <topology evidence="1">Multi-pass membrane protein</topology>
    </subcellularLocation>
</comment>
<dbReference type="EMBL" id="CAXIEN010000180">
    <property type="protein sequence ID" value="CAL1284540.1"/>
    <property type="molecule type" value="Genomic_DNA"/>
</dbReference>
<feature type="transmembrane region" description="Helical" evidence="6">
    <location>
        <begin position="425"/>
        <end position="448"/>
    </location>
</feature>
<keyword evidence="3 6" id="KW-1133">Transmembrane helix</keyword>
<feature type="compositionally biased region" description="Basic and acidic residues" evidence="5">
    <location>
        <begin position="1"/>
        <end position="14"/>
    </location>
</feature>
<dbReference type="InterPro" id="IPR002645">
    <property type="entry name" value="STAS_dom"/>
</dbReference>
<evidence type="ECO:0000256" key="6">
    <source>
        <dbReference type="SAM" id="Phobius"/>
    </source>
</evidence>
<dbReference type="InterPro" id="IPR036513">
    <property type="entry name" value="STAS_dom_sf"/>
</dbReference>
<evidence type="ECO:0000256" key="3">
    <source>
        <dbReference type="ARBA" id="ARBA00022989"/>
    </source>
</evidence>
<evidence type="ECO:0000259" key="7">
    <source>
        <dbReference type="PROSITE" id="PS50801"/>
    </source>
</evidence>
<accession>A0AAV2AKZ1</accession>
<keyword evidence="2 6" id="KW-0812">Transmembrane</keyword>
<feature type="transmembrane region" description="Helical" evidence="6">
    <location>
        <begin position="306"/>
        <end position="324"/>
    </location>
</feature>
<dbReference type="InterPro" id="IPR011547">
    <property type="entry name" value="SLC26A/SulP_dom"/>
</dbReference>
<keyword evidence="9" id="KW-1185">Reference proteome</keyword>
<evidence type="ECO:0000256" key="2">
    <source>
        <dbReference type="ARBA" id="ARBA00022692"/>
    </source>
</evidence>
<feature type="compositionally biased region" description="Basic and acidic residues" evidence="5">
    <location>
        <begin position="22"/>
        <end position="31"/>
    </location>
</feature>
<dbReference type="PROSITE" id="PS01130">
    <property type="entry name" value="SLC26A"/>
    <property type="match status" value="1"/>
</dbReference>
<dbReference type="Gene3D" id="3.30.750.24">
    <property type="entry name" value="STAS domain"/>
    <property type="match status" value="1"/>
</dbReference>
<feature type="transmembrane region" description="Helical" evidence="6">
    <location>
        <begin position="144"/>
        <end position="162"/>
    </location>
</feature>
<gene>
    <name evidence="8" type="ORF">LARSCL_LOCUS13208</name>
</gene>
<feature type="transmembrane region" description="Helical" evidence="6">
    <location>
        <begin position="526"/>
        <end position="551"/>
    </location>
</feature>
<sequence>MADKRSAAHHDAKEYGTFNSQDLRDSKNEKQQALDSYMNATGRGVPCRFEVDRDAMTQVLLDNVSPPLGSLNSFNEKFQAAFRNNVMVSCECIGNFMQKAFPILRWLPDYSIKNDLFLDVLTGLTLLILHVPQGMAYAQLASVSPIYGLYTSFYPVLIYILLGTSKHVSIGTFAISSLLAGTEVDFIYQQEKLTYDHMAATMNASALANTTLLPTDGLPIVHDKIHIAMILTFMVGILQTAMGLCRMGYLTSFMSDEMISAFITGTVIHILTSQIKPFTGANITKISGPFNVILTWISFFQTLESVNYIVLLLSTCSLVFLIVVKELINGVALKNSKVPIPAELILVVAGTLISKYMCLHECYDVEVVGLTPLGLKEPDLPPFELVPKVLTSSMILSIICAATTLSMVLIYAKKHEYEVDTNQELVAYGVGGIFSSFFFCFPSCGSLSRTAMQESSGGKTQISSLVSCALMLVVLLVLGPQFEPLPSCVLSAIIVMSLKSMLMYFGDLKRAWFSSKIDASVWIVTFLSVVVLDMDYGLIIGILFSLITVLFRSQYPETCLLGNLPGTELYRCVGKYPNVTEIPGVKIFHFGASIYFGNREYFRSQIFHHVSFQQSSLAEAQIKYQNVRAEQGEKSKIVEDDDHLPFSDYKYDYLKVIILELSAVGYMDSGGISMLLQIMREFAVNNIMIYLSCVQEPVLESLERQGFFNSVSKEFLFPTVHDAVLYAKSECFES</sequence>
<evidence type="ECO:0000313" key="9">
    <source>
        <dbReference type="Proteomes" id="UP001497382"/>
    </source>
</evidence>
<proteinExistence type="predicted"/>
<evidence type="ECO:0000256" key="5">
    <source>
        <dbReference type="SAM" id="MobiDB-lite"/>
    </source>
</evidence>
<keyword evidence="4 6" id="KW-0472">Membrane</keyword>
<dbReference type="AlphaFoldDB" id="A0AAV2AKZ1"/>
<feature type="transmembrane region" description="Helical" evidence="6">
    <location>
        <begin position="227"/>
        <end position="249"/>
    </location>
</feature>
<dbReference type="CDD" id="cd07042">
    <property type="entry name" value="STAS_SulP_like_sulfate_transporter"/>
    <property type="match status" value="1"/>
</dbReference>
<dbReference type="Pfam" id="PF01740">
    <property type="entry name" value="STAS"/>
    <property type="match status" value="1"/>
</dbReference>
<dbReference type="NCBIfam" id="TIGR00815">
    <property type="entry name" value="sulP"/>
    <property type="match status" value="1"/>
</dbReference>
<feature type="domain" description="STAS" evidence="7">
    <location>
        <begin position="575"/>
        <end position="727"/>
    </location>
</feature>
<evidence type="ECO:0000256" key="4">
    <source>
        <dbReference type="ARBA" id="ARBA00023136"/>
    </source>
</evidence>
<feature type="region of interest" description="Disordered" evidence="5">
    <location>
        <begin position="1"/>
        <end position="31"/>
    </location>
</feature>
<dbReference type="SUPFAM" id="SSF52091">
    <property type="entry name" value="SpoIIaa-like"/>
    <property type="match status" value="1"/>
</dbReference>
<reference evidence="8 9" key="1">
    <citation type="submission" date="2024-04" db="EMBL/GenBank/DDBJ databases">
        <authorList>
            <person name="Rising A."/>
            <person name="Reimegard J."/>
            <person name="Sonavane S."/>
            <person name="Akerstrom W."/>
            <person name="Nylinder S."/>
            <person name="Hedman E."/>
            <person name="Kallberg Y."/>
        </authorList>
    </citation>
    <scope>NUCLEOTIDE SEQUENCE [LARGE SCALE GENOMIC DNA]</scope>
</reference>
<evidence type="ECO:0000313" key="8">
    <source>
        <dbReference type="EMBL" id="CAL1284540.1"/>
    </source>
</evidence>
<protein>
    <recommendedName>
        <fullName evidence="7">STAS domain-containing protein</fullName>
    </recommendedName>
</protein>
<evidence type="ECO:0000256" key="1">
    <source>
        <dbReference type="ARBA" id="ARBA00004141"/>
    </source>
</evidence>
<dbReference type="Proteomes" id="UP001497382">
    <property type="component" value="Unassembled WGS sequence"/>
</dbReference>
<dbReference type="GO" id="GO:0016020">
    <property type="term" value="C:membrane"/>
    <property type="evidence" value="ECO:0007669"/>
    <property type="project" value="UniProtKB-SubCell"/>
</dbReference>
<dbReference type="InterPro" id="IPR018045">
    <property type="entry name" value="S04_transporter_CS"/>
</dbReference>